<dbReference type="Proteomes" id="UP001157091">
    <property type="component" value="Unassembled WGS sequence"/>
</dbReference>
<reference evidence="2" key="1">
    <citation type="journal article" date="2019" name="Int. J. Syst. Evol. Microbiol.">
        <title>The Global Catalogue of Microorganisms (GCM) 10K type strain sequencing project: providing services to taxonomists for standard genome sequencing and annotation.</title>
        <authorList>
            <consortium name="The Broad Institute Genomics Platform"/>
            <consortium name="The Broad Institute Genome Sequencing Center for Infectious Disease"/>
            <person name="Wu L."/>
            <person name="Ma J."/>
        </authorList>
    </citation>
    <scope>NUCLEOTIDE SEQUENCE [LARGE SCALE GENOMIC DNA]</scope>
    <source>
        <strain evidence="2">NBRC 106348</strain>
    </source>
</reference>
<accession>A0ABQ6I4T9</accession>
<name>A0ABQ6I4T9_9MICO</name>
<proteinExistence type="predicted"/>
<evidence type="ECO:0000313" key="2">
    <source>
        <dbReference type="Proteomes" id="UP001157091"/>
    </source>
</evidence>
<comment type="caution">
    <text evidence="1">The sequence shown here is derived from an EMBL/GenBank/DDBJ whole genome shotgun (WGS) entry which is preliminary data.</text>
</comment>
<sequence>MTATKGDGTTVEFDAVVRIDTPGEADYYRNGGILQYVLRSLVH</sequence>
<dbReference type="InterPro" id="IPR015928">
    <property type="entry name" value="Aconitase/3IPM_dehydase_swvl"/>
</dbReference>
<evidence type="ECO:0000313" key="1">
    <source>
        <dbReference type="EMBL" id="GMA25794.1"/>
    </source>
</evidence>
<organism evidence="1 2">
    <name type="scientific">Luteimicrobium album</name>
    <dbReference type="NCBI Taxonomy" id="1054550"/>
    <lineage>
        <taxon>Bacteria</taxon>
        <taxon>Bacillati</taxon>
        <taxon>Actinomycetota</taxon>
        <taxon>Actinomycetes</taxon>
        <taxon>Micrococcales</taxon>
        <taxon>Luteimicrobium</taxon>
    </lineage>
</organism>
<protein>
    <recommendedName>
        <fullName evidence="3">Aconitate hydratase</fullName>
    </recommendedName>
</protein>
<keyword evidence="2" id="KW-1185">Reference proteome</keyword>
<evidence type="ECO:0008006" key="3">
    <source>
        <dbReference type="Google" id="ProtNLM"/>
    </source>
</evidence>
<gene>
    <name evidence="1" type="ORF">GCM10025864_35530</name>
</gene>
<dbReference type="EMBL" id="BSUK01000001">
    <property type="protein sequence ID" value="GMA25794.1"/>
    <property type="molecule type" value="Genomic_DNA"/>
</dbReference>
<dbReference type="Gene3D" id="3.20.19.10">
    <property type="entry name" value="Aconitase, domain 4"/>
    <property type="match status" value="1"/>
</dbReference>